<feature type="binding site" evidence="6">
    <location>
        <position position="44"/>
    </location>
    <ligand>
        <name>ATP</name>
        <dbReference type="ChEBI" id="CHEBI:30616"/>
    </ligand>
</feature>
<dbReference type="EMBL" id="BEYU01000014">
    <property type="protein sequence ID" value="GBG25670.1"/>
    <property type="molecule type" value="Genomic_DNA"/>
</dbReference>
<accession>A0A2R5G3S9</accession>
<evidence type="ECO:0000256" key="4">
    <source>
        <dbReference type="ARBA" id="ARBA00022777"/>
    </source>
</evidence>
<dbReference type="InParanoid" id="A0A2R5G3S9"/>
<dbReference type="InterPro" id="IPR000719">
    <property type="entry name" value="Prot_kinase_dom"/>
</dbReference>
<keyword evidence="2" id="KW-0808">Transferase</keyword>
<dbReference type="FunFam" id="1.10.510.10:FF:000571">
    <property type="entry name" value="Maternal embryonic leucine zipper kinase"/>
    <property type="match status" value="1"/>
</dbReference>
<protein>
    <submittedName>
        <fullName evidence="9">Protein kinase, putative</fullName>
    </submittedName>
</protein>
<proteinExistence type="predicted"/>
<dbReference type="InterPro" id="IPR036947">
    <property type="entry name" value="POLO_box_dom_sf"/>
</dbReference>
<evidence type="ECO:0000313" key="10">
    <source>
        <dbReference type="Proteomes" id="UP000241890"/>
    </source>
</evidence>
<evidence type="ECO:0000256" key="3">
    <source>
        <dbReference type="ARBA" id="ARBA00022741"/>
    </source>
</evidence>
<feature type="domain" description="Protein kinase" evidence="8">
    <location>
        <begin position="7"/>
        <end position="261"/>
    </location>
</feature>
<dbReference type="OrthoDB" id="408964at2759"/>
<evidence type="ECO:0000256" key="5">
    <source>
        <dbReference type="ARBA" id="ARBA00022840"/>
    </source>
</evidence>
<dbReference type="PANTHER" id="PTHR24345">
    <property type="entry name" value="SERINE/THREONINE-PROTEIN KINASE PLK"/>
    <property type="match status" value="1"/>
</dbReference>
<reference evidence="9 10" key="1">
    <citation type="submission" date="2017-12" db="EMBL/GenBank/DDBJ databases">
        <title>Sequencing, de novo assembly and annotation of complete genome of a new Thraustochytrid species, strain FCC1311.</title>
        <authorList>
            <person name="Sedici K."/>
            <person name="Godart F."/>
            <person name="Aiese Cigliano R."/>
            <person name="Sanseverino W."/>
            <person name="Barakat M."/>
            <person name="Ortet P."/>
            <person name="Marechal E."/>
            <person name="Cagnac O."/>
            <person name="Amato A."/>
        </authorList>
    </citation>
    <scope>NUCLEOTIDE SEQUENCE [LARGE SCALE GENOMIC DNA]</scope>
</reference>
<keyword evidence="1" id="KW-0723">Serine/threonine-protein kinase</keyword>
<feature type="region of interest" description="Disordered" evidence="7">
    <location>
        <begin position="277"/>
        <end position="308"/>
    </location>
</feature>
<feature type="compositionally biased region" description="Polar residues" evidence="7">
    <location>
        <begin position="277"/>
        <end position="298"/>
    </location>
</feature>
<evidence type="ECO:0000259" key="8">
    <source>
        <dbReference type="PROSITE" id="PS50011"/>
    </source>
</evidence>
<comment type="caution">
    <text evidence="9">The sequence shown here is derived from an EMBL/GenBank/DDBJ whole genome shotgun (WGS) entry which is preliminary data.</text>
</comment>
<keyword evidence="5 6" id="KW-0067">ATP-binding</keyword>
<dbReference type="InterPro" id="IPR017441">
    <property type="entry name" value="Protein_kinase_ATP_BS"/>
</dbReference>
<sequence>MKSIKDFSVGELIGKGGFGKVYRAVLREGDGKDESDARRTFAIKVMSKRWLKDKGLLARVAEEIKLQLSLKRHPHIVRMHSFFENKAHLFLVLELCEKGNLFHFLKKHKPLDREVVRRWFGEIVSAVAHLHENDIVHRDLKLSNILVTNELHVKISDFGLAARIEDREHHTICGTPCYMAPEVRHHNRRSGLSYDPVQADLWSLGCLLYTMLNDGKHLEPKQRYQRTEKIRQDVAHDLLTILLNYKEDRSTAAEILLHPYLKGTEAYERAAQAAFASSPSRGGSFGGNTTPLRSHNSKATATGTAGAASPRVALVQASGGNKENLRNPHQEDRRSYVRIHTGDVRGVQHVFGSHLVQIRRDGAVVVTVVNKASRTPREIIVSEWMPARYSKLQQFAAKAVSILASTTPKVVLKLSHPETMLAAVIGGVARVWLQDRQTHATYDLSADVSAPTVRIGDRSYPVIEMDIYRKQAGSKTPVYYPVIVNDDQVTLPGVGTGMRTAQGHVNVHLEDGTDLTLDRSASVLTCADRSYALLPGLASTNLPVLPTELRSKLRQAQAVVNQLLETAS</sequence>
<dbReference type="FunFam" id="3.30.200.20:FF:000042">
    <property type="entry name" value="Aurora kinase A"/>
    <property type="match status" value="1"/>
</dbReference>
<dbReference type="SMART" id="SM00220">
    <property type="entry name" value="S_TKc"/>
    <property type="match status" value="1"/>
</dbReference>
<dbReference type="GO" id="GO:0005634">
    <property type="term" value="C:nucleus"/>
    <property type="evidence" value="ECO:0007669"/>
    <property type="project" value="TreeGrafter"/>
</dbReference>
<evidence type="ECO:0000256" key="6">
    <source>
        <dbReference type="PROSITE-ProRule" id="PRU10141"/>
    </source>
</evidence>
<dbReference type="PROSITE" id="PS00108">
    <property type="entry name" value="PROTEIN_KINASE_ST"/>
    <property type="match status" value="1"/>
</dbReference>
<feature type="compositionally biased region" description="Low complexity" evidence="7">
    <location>
        <begin position="299"/>
        <end position="308"/>
    </location>
</feature>
<keyword evidence="10" id="KW-1185">Reference proteome</keyword>
<evidence type="ECO:0000256" key="2">
    <source>
        <dbReference type="ARBA" id="ARBA00022679"/>
    </source>
</evidence>
<dbReference type="GO" id="GO:0004674">
    <property type="term" value="F:protein serine/threonine kinase activity"/>
    <property type="evidence" value="ECO:0007669"/>
    <property type="project" value="UniProtKB-KW"/>
</dbReference>
<dbReference type="SUPFAM" id="SSF56112">
    <property type="entry name" value="Protein kinase-like (PK-like)"/>
    <property type="match status" value="1"/>
</dbReference>
<organism evidence="9 10">
    <name type="scientific">Hondaea fermentalgiana</name>
    <dbReference type="NCBI Taxonomy" id="2315210"/>
    <lineage>
        <taxon>Eukaryota</taxon>
        <taxon>Sar</taxon>
        <taxon>Stramenopiles</taxon>
        <taxon>Bigyra</taxon>
        <taxon>Labyrinthulomycetes</taxon>
        <taxon>Thraustochytrida</taxon>
        <taxon>Thraustochytriidae</taxon>
        <taxon>Hondaea</taxon>
    </lineage>
</organism>
<dbReference type="PROSITE" id="PS00107">
    <property type="entry name" value="PROTEIN_KINASE_ATP"/>
    <property type="match status" value="1"/>
</dbReference>
<dbReference type="Gene3D" id="3.30.1120.30">
    <property type="entry name" value="POLO box domain"/>
    <property type="match status" value="1"/>
</dbReference>
<name>A0A2R5G3S9_9STRA</name>
<evidence type="ECO:0000256" key="7">
    <source>
        <dbReference type="SAM" id="MobiDB-lite"/>
    </source>
</evidence>
<dbReference type="Pfam" id="PF00069">
    <property type="entry name" value="Pkinase"/>
    <property type="match status" value="1"/>
</dbReference>
<evidence type="ECO:0000313" key="9">
    <source>
        <dbReference type="EMBL" id="GBG25670.1"/>
    </source>
</evidence>
<dbReference type="AlphaFoldDB" id="A0A2R5G3S9"/>
<dbReference type="InterPro" id="IPR011009">
    <property type="entry name" value="Kinase-like_dom_sf"/>
</dbReference>
<dbReference type="InterPro" id="IPR008271">
    <property type="entry name" value="Ser/Thr_kinase_AS"/>
</dbReference>
<dbReference type="PROSITE" id="PS50011">
    <property type="entry name" value="PROTEIN_KINASE_DOM"/>
    <property type="match status" value="1"/>
</dbReference>
<gene>
    <name evidence="9" type="ORF">FCC1311_018892</name>
</gene>
<dbReference type="PANTHER" id="PTHR24345:SF91">
    <property type="entry name" value="SERINE_THREONINE-PROTEIN KINASE PLK4"/>
    <property type="match status" value="1"/>
</dbReference>
<dbReference type="GO" id="GO:0005524">
    <property type="term" value="F:ATP binding"/>
    <property type="evidence" value="ECO:0007669"/>
    <property type="project" value="UniProtKB-UniRule"/>
</dbReference>
<keyword evidence="4 9" id="KW-0418">Kinase</keyword>
<dbReference type="Proteomes" id="UP000241890">
    <property type="component" value="Unassembled WGS sequence"/>
</dbReference>
<keyword evidence="3 6" id="KW-0547">Nucleotide-binding</keyword>
<dbReference type="Gene3D" id="1.10.510.10">
    <property type="entry name" value="Transferase(Phosphotransferase) domain 1"/>
    <property type="match status" value="1"/>
</dbReference>
<evidence type="ECO:0000256" key="1">
    <source>
        <dbReference type="ARBA" id="ARBA00022527"/>
    </source>
</evidence>